<dbReference type="PANTHER" id="PTHR21677">
    <property type="entry name" value="CRAMPED PROTEIN"/>
    <property type="match status" value="1"/>
</dbReference>
<keyword evidence="2" id="KW-0539">Nucleus</keyword>
<accession>A0A8X7RBS6</accession>
<dbReference type="PANTHER" id="PTHR21677:SF1">
    <property type="entry name" value="PROTEIN CRAMPED-LIKE"/>
    <property type="match status" value="1"/>
</dbReference>
<evidence type="ECO:0000256" key="3">
    <source>
        <dbReference type="SAM" id="MobiDB-lite"/>
    </source>
</evidence>
<dbReference type="OrthoDB" id="515799at2759"/>
<protein>
    <submittedName>
        <fullName evidence="4">Uncharacterized protein</fullName>
    </submittedName>
</protein>
<reference evidence="4 5" key="1">
    <citation type="submission" date="2020-02" db="EMBL/GenBank/DDBJ databases">
        <authorList>
            <person name="Ma Q."/>
            <person name="Huang Y."/>
            <person name="Song X."/>
            <person name="Pei D."/>
        </authorList>
    </citation>
    <scope>NUCLEOTIDE SEQUENCE [LARGE SCALE GENOMIC DNA]</scope>
    <source>
        <strain evidence="4">Sxm20200214</strain>
        <tissue evidence="4">Leaf</tissue>
    </source>
</reference>
<organism evidence="4 5">
    <name type="scientific">Brassica carinata</name>
    <name type="common">Ethiopian mustard</name>
    <name type="synonym">Abyssinian cabbage</name>
    <dbReference type="NCBI Taxonomy" id="52824"/>
    <lineage>
        <taxon>Eukaryota</taxon>
        <taxon>Viridiplantae</taxon>
        <taxon>Streptophyta</taxon>
        <taxon>Embryophyta</taxon>
        <taxon>Tracheophyta</taxon>
        <taxon>Spermatophyta</taxon>
        <taxon>Magnoliopsida</taxon>
        <taxon>eudicotyledons</taxon>
        <taxon>Gunneridae</taxon>
        <taxon>Pentapetalae</taxon>
        <taxon>rosids</taxon>
        <taxon>malvids</taxon>
        <taxon>Brassicales</taxon>
        <taxon>Brassicaceae</taxon>
        <taxon>Brassiceae</taxon>
        <taxon>Brassica</taxon>
    </lineage>
</organism>
<keyword evidence="5" id="KW-1185">Reference proteome</keyword>
<evidence type="ECO:0000256" key="1">
    <source>
        <dbReference type="ARBA" id="ARBA00023125"/>
    </source>
</evidence>
<evidence type="ECO:0000313" key="4">
    <source>
        <dbReference type="EMBL" id="KAG2285431.1"/>
    </source>
</evidence>
<sequence length="301" mass="32608">MNMHSLGGSHLIKHECLDRYHVIVAMQAEKEVLLNAQGSTSISVVQFPEFCLDYFSCPKQKQGPVRRMNKLLGPGLSLDAKNPKDTNAAMDASGSLTSRVPTSVSFPSLEDNMNVDEVNMVRTESGPLSKHSTGDSNEPRLATNAVSVGEWVPSGSSSIWDDEDTRDAFSFQKNRLAGSSKLANVAYPGVNGEPYQLVEATSGDEGPCNLPDELVDPMEEGPTTINTPGKTLCGVCRCTLGFDPDSLGPMDLDIRSSKHTEDLNLNKSLDVLRRLIATSLDAFQNCSLFGFDSKKDTSNMV</sequence>
<dbReference type="EMBL" id="JAAMPC010000010">
    <property type="protein sequence ID" value="KAG2285431.1"/>
    <property type="molecule type" value="Genomic_DNA"/>
</dbReference>
<dbReference type="InterPro" id="IPR055315">
    <property type="entry name" value="Cramped-like"/>
</dbReference>
<feature type="region of interest" description="Disordered" evidence="3">
    <location>
        <begin position="76"/>
        <end position="97"/>
    </location>
</feature>
<gene>
    <name evidence="4" type="ORF">Bca52824_045035</name>
</gene>
<dbReference type="GO" id="GO:0003677">
    <property type="term" value="F:DNA binding"/>
    <property type="evidence" value="ECO:0007669"/>
    <property type="project" value="UniProtKB-KW"/>
</dbReference>
<dbReference type="AlphaFoldDB" id="A0A8X7RBS6"/>
<evidence type="ECO:0000256" key="2">
    <source>
        <dbReference type="ARBA" id="ARBA00023242"/>
    </source>
</evidence>
<dbReference type="GO" id="GO:0003682">
    <property type="term" value="F:chromatin binding"/>
    <property type="evidence" value="ECO:0007669"/>
    <property type="project" value="InterPro"/>
</dbReference>
<dbReference type="Proteomes" id="UP000886595">
    <property type="component" value="Unassembled WGS sequence"/>
</dbReference>
<proteinExistence type="predicted"/>
<comment type="caution">
    <text evidence="4">The sequence shown here is derived from an EMBL/GenBank/DDBJ whole genome shotgun (WGS) entry which is preliminary data.</text>
</comment>
<dbReference type="GO" id="GO:0005634">
    <property type="term" value="C:nucleus"/>
    <property type="evidence" value="ECO:0007669"/>
    <property type="project" value="TreeGrafter"/>
</dbReference>
<evidence type="ECO:0000313" key="5">
    <source>
        <dbReference type="Proteomes" id="UP000886595"/>
    </source>
</evidence>
<dbReference type="GO" id="GO:0007389">
    <property type="term" value="P:pattern specification process"/>
    <property type="evidence" value="ECO:0007669"/>
    <property type="project" value="TreeGrafter"/>
</dbReference>
<name>A0A8X7RBS6_BRACI</name>
<keyword evidence="1" id="KW-0238">DNA-binding</keyword>